<sequence length="168" mass="19233">MTVQDLRHGHTISPERLRRTRRGNYMLVDLYFFEGEQLCLTTHREENHCRILRATERPSSVAAVPRNTKSPIQRPQKQYPTPTRPRGHSDPSSTQPGVIIEAVWTSLRRRTKRMKLKPTKIFSYPRSSGALHTKCKVILMPVASRTGLSDGASGDLRGRQRGFRLCEL</sequence>
<name>A0AAV1H3R5_XYRNO</name>
<dbReference type="AlphaFoldDB" id="A0AAV1H3R5"/>
<organism evidence="2 3">
    <name type="scientific">Xyrichtys novacula</name>
    <name type="common">Pearly razorfish</name>
    <name type="synonym">Hemipteronotus novacula</name>
    <dbReference type="NCBI Taxonomy" id="13765"/>
    <lineage>
        <taxon>Eukaryota</taxon>
        <taxon>Metazoa</taxon>
        <taxon>Chordata</taxon>
        <taxon>Craniata</taxon>
        <taxon>Vertebrata</taxon>
        <taxon>Euteleostomi</taxon>
        <taxon>Actinopterygii</taxon>
        <taxon>Neopterygii</taxon>
        <taxon>Teleostei</taxon>
        <taxon>Neoteleostei</taxon>
        <taxon>Acanthomorphata</taxon>
        <taxon>Eupercaria</taxon>
        <taxon>Labriformes</taxon>
        <taxon>Labridae</taxon>
        <taxon>Xyrichtys</taxon>
    </lineage>
</organism>
<feature type="region of interest" description="Disordered" evidence="1">
    <location>
        <begin position="58"/>
        <end position="95"/>
    </location>
</feature>
<dbReference type="EMBL" id="OY660882">
    <property type="protein sequence ID" value="CAJ1080111.1"/>
    <property type="molecule type" value="Genomic_DNA"/>
</dbReference>
<feature type="compositionally biased region" description="Polar residues" evidence="1">
    <location>
        <begin position="67"/>
        <end position="81"/>
    </location>
</feature>
<keyword evidence="3" id="KW-1185">Reference proteome</keyword>
<reference evidence="2" key="1">
    <citation type="submission" date="2023-08" db="EMBL/GenBank/DDBJ databases">
        <authorList>
            <person name="Alioto T."/>
            <person name="Alioto T."/>
            <person name="Gomez Garrido J."/>
        </authorList>
    </citation>
    <scope>NUCLEOTIDE SEQUENCE</scope>
</reference>
<dbReference type="Proteomes" id="UP001178508">
    <property type="component" value="Chromosome 19"/>
</dbReference>
<gene>
    <name evidence="2" type="ORF">XNOV1_A019804</name>
</gene>
<evidence type="ECO:0000313" key="2">
    <source>
        <dbReference type="EMBL" id="CAJ1080111.1"/>
    </source>
</evidence>
<proteinExistence type="predicted"/>
<evidence type="ECO:0000256" key="1">
    <source>
        <dbReference type="SAM" id="MobiDB-lite"/>
    </source>
</evidence>
<evidence type="ECO:0000313" key="3">
    <source>
        <dbReference type="Proteomes" id="UP001178508"/>
    </source>
</evidence>
<protein>
    <submittedName>
        <fullName evidence="2">Uncharacterized protein</fullName>
    </submittedName>
</protein>
<accession>A0AAV1H3R5</accession>